<organism evidence="2 3">
    <name type="scientific">Gonapodya prolifera (strain JEL478)</name>
    <name type="common">Monoblepharis prolifera</name>
    <dbReference type="NCBI Taxonomy" id="1344416"/>
    <lineage>
        <taxon>Eukaryota</taxon>
        <taxon>Fungi</taxon>
        <taxon>Fungi incertae sedis</taxon>
        <taxon>Chytridiomycota</taxon>
        <taxon>Chytridiomycota incertae sedis</taxon>
        <taxon>Monoblepharidomycetes</taxon>
        <taxon>Monoblepharidales</taxon>
        <taxon>Gonapodyaceae</taxon>
        <taxon>Gonapodya</taxon>
    </lineage>
</organism>
<dbReference type="Pfam" id="PF13563">
    <property type="entry name" value="2_5_RNA_ligase2"/>
    <property type="match status" value="1"/>
</dbReference>
<evidence type="ECO:0000313" key="3">
    <source>
        <dbReference type="Proteomes" id="UP000070544"/>
    </source>
</evidence>
<accession>A0A139A5D7</accession>
<evidence type="ECO:0008006" key="4">
    <source>
        <dbReference type="Google" id="ProtNLM"/>
    </source>
</evidence>
<dbReference type="EMBL" id="KQ965796">
    <property type="protein sequence ID" value="KXS11849.1"/>
    <property type="molecule type" value="Genomic_DNA"/>
</dbReference>
<gene>
    <name evidence="2" type="ORF">M427DRAFT_157910</name>
</gene>
<sequence length="268" mass="29079">MAPPIPTTTTIVSMSSNSAVIPHAGTSKTVTTALVAMPPSRAWRGIQMIRSARDRAYERWPPHINILYPFVPRTEFPSAAAKAREALAGVAPFRVTLNAVGSFQHGRSVTLFLDSFPHDLSTTPLSVISSSLVPYFPHCTDLSTRSASGFRPHLTLGSDPLWGGPQKATATAEKAKREFSQMWATGPAGGVLEWEVDRVFLIARHEMDKAVAFEIVEEIALGGRDAGELGRSVWPRKYVASTSAEREDQREGDVDGGTSEAAEPHESR</sequence>
<dbReference type="Gene3D" id="3.90.1140.10">
    <property type="entry name" value="Cyclic phosphodiesterase"/>
    <property type="match status" value="1"/>
</dbReference>
<reference evidence="2 3" key="1">
    <citation type="journal article" date="2015" name="Genome Biol. Evol.">
        <title>Phylogenomic analyses indicate that early fungi evolved digesting cell walls of algal ancestors of land plants.</title>
        <authorList>
            <person name="Chang Y."/>
            <person name="Wang S."/>
            <person name="Sekimoto S."/>
            <person name="Aerts A.L."/>
            <person name="Choi C."/>
            <person name="Clum A."/>
            <person name="LaButti K.M."/>
            <person name="Lindquist E.A."/>
            <person name="Yee Ngan C."/>
            <person name="Ohm R.A."/>
            <person name="Salamov A.A."/>
            <person name="Grigoriev I.V."/>
            <person name="Spatafora J.W."/>
            <person name="Berbee M.L."/>
        </authorList>
    </citation>
    <scope>NUCLEOTIDE SEQUENCE [LARGE SCALE GENOMIC DNA]</scope>
    <source>
        <strain evidence="2 3">JEL478</strain>
    </source>
</reference>
<protein>
    <recommendedName>
        <fullName evidence="4">LigT-like protein</fullName>
    </recommendedName>
</protein>
<proteinExistence type="predicted"/>
<dbReference type="OMA" id="RRWMPHI"/>
<dbReference type="Proteomes" id="UP000070544">
    <property type="component" value="Unassembled WGS sequence"/>
</dbReference>
<dbReference type="InterPro" id="IPR009097">
    <property type="entry name" value="Cyclic_Pdiesterase"/>
</dbReference>
<feature type="compositionally biased region" description="Basic and acidic residues" evidence="1">
    <location>
        <begin position="244"/>
        <end position="253"/>
    </location>
</feature>
<dbReference type="SUPFAM" id="SSF55144">
    <property type="entry name" value="LigT-like"/>
    <property type="match status" value="1"/>
</dbReference>
<dbReference type="OrthoDB" id="2139605at2759"/>
<name>A0A139A5D7_GONPJ</name>
<feature type="region of interest" description="Disordered" evidence="1">
    <location>
        <begin position="240"/>
        <end position="268"/>
    </location>
</feature>
<dbReference type="PANTHER" id="PTHR37474:SF1">
    <property type="entry name" value="2'-5' RNA LIGASE FAMILY PROTEIN"/>
    <property type="match status" value="1"/>
</dbReference>
<evidence type="ECO:0000313" key="2">
    <source>
        <dbReference type="EMBL" id="KXS11849.1"/>
    </source>
</evidence>
<dbReference type="PANTHER" id="PTHR37474">
    <property type="entry name" value="RNA LIGASE/CYCLIC NUCLEOTIDE PHOSPHODIESTERASE"/>
    <property type="match status" value="1"/>
</dbReference>
<dbReference type="AlphaFoldDB" id="A0A139A5D7"/>
<evidence type="ECO:0000256" key="1">
    <source>
        <dbReference type="SAM" id="MobiDB-lite"/>
    </source>
</evidence>
<keyword evidence="3" id="KW-1185">Reference proteome</keyword>